<dbReference type="InterPro" id="IPR011989">
    <property type="entry name" value="ARM-like"/>
</dbReference>
<dbReference type="PANTHER" id="PTHR23315:SF307">
    <property type="entry name" value="U-BOX DOMAIN-CONTAINING PROTEIN 19"/>
    <property type="match status" value="1"/>
</dbReference>
<evidence type="ECO:0000256" key="5">
    <source>
        <dbReference type="ARBA" id="ARBA00022737"/>
    </source>
</evidence>
<dbReference type="GeneID" id="108980979"/>
<dbReference type="FunCoup" id="A0A2I4DKB4">
    <property type="interactions" value="381"/>
</dbReference>
<evidence type="ECO:0000313" key="8">
    <source>
        <dbReference type="RefSeq" id="XP_018807594.1"/>
    </source>
</evidence>
<keyword evidence="4" id="KW-0808">Transferase</keyword>
<dbReference type="InterPro" id="IPR013083">
    <property type="entry name" value="Znf_RING/FYVE/PHD"/>
</dbReference>
<dbReference type="GO" id="GO:0010029">
    <property type="term" value="P:regulation of seed germination"/>
    <property type="evidence" value="ECO:0007669"/>
    <property type="project" value="UniProtKB-ARBA"/>
</dbReference>
<dbReference type="PROSITE" id="PS51698">
    <property type="entry name" value="U_BOX"/>
    <property type="match status" value="1"/>
</dbReference>
<dbReference type="OrthoDB" id="10064100at2759"/>
<organism evidence="7 8">
    <name type="scientific">Juglans regia</name>
    <name type="common">English walnut</name>
    <dbReference type="NCBI Taxonomy" id="51240"/>
    <lineage>
        <taxon>Eukaryota</taxon>
        <taxon>Viridiplantae</taxon>
        <taxon>Streptophyta</taxon>
        <taxon>Embryophyta</taxon>
        <taxon>Tracheophyta</taxon>
        <taxon>Spermatophyta</taxon>
        <taxon>Magnoliopsida</taxon>
        <taxon>eudicotyledons</taxon>
        <taxon>Gunneridae</taxon>
        <taxon>Pentapetalae</taxon>
        <taxon>rosids</taxon>
        <taxon>fabids</taxon>
        <taxon>Fagales</taxon>
        <taxon>Juglandaceae</taxon>
        <taxon>Juglans</taxon>
    </lineage>
</organism>
<keyword evidence="7" id="KW-1185">Reference proteome</keyword>
<evidence type="ECO:0000256" key="1">
    <source>
        <dbReference type="ARBA" id="ARBA00000900"/>
    </source>
</evidence>
<dbReference type="Gene3D" id="3.30.40.10">
    <property type="entry name" value="Zinc/RING finger domain, C3HC4 (zinc finger)"/>
    <property type="match status" value="1"/>
</dbReference>
<evidence type="ECO:0000313" key="7">
    <source>
        <dbReference type="Proteomes" id="UP000235220"/>
    </source>
</evidence>
<comment type="pathway">
    <text evidence="2">Protein modification; protein ubiquitination.</text>
</comment>
<dbReference type="CDD" id="cd16664">
    <property type="entry name" value="RING-Ubox_PUB"/>
    <property type="match status" value="1"/>
</dbReference>
<dbReference type="InterPro" id="IPR058678">
    <property type="entry name" value="ARM_PUB"/>
</dbReference>
<evidence type="ECO:0000256" key="3">
    <source>
        <dbReference type="ARBA" id="ARBA00012483"/>
    </source>
</evidence>
<dbReference type="FunFam" id="1.25.10.10:FF:000485">
    <property type="entry name" value="RING-type E3 ubiquitin transferase"/>
    <property type="match status" value="1"/>
</dbReference>
<dbReference type="InterPro" id="IPR045210">
    <property type="entry name" value="RING-Ubox_PUB"/>
</dbReference>
<dbReference type="KEGG" id="jre:108980979"/>
<dbReference type="Proteomes" id="UP000235220">
    <property type="component" value="Chromosome 13"/>
</dbReference>
<keyword evidence="5" id="KW-0677">Repeat</keyword>
<evidence type="ECO:0000256" key="6">
    <source>
        <dbReference type="ARBA" id="ARBA00022786"/>
    </source>
</evidence>
<evidence type="ECO:0000256" key="4">
    <source>
        <dbReference type="ARBA" id="ARBA00022679"/>
    </source>
</evidence>
<dbReference type="GO" id="GO:0016567">
    <property type="term" value="P:protein ubiquitination"/>
    <property type="evidence" value="ECO:0007669"/>
    <property type="project" value="UniProtKB-UniPathway"/>
</dbReference>
<dbReference type="SUPFAM" id="SSF57850">
    <property type="entry name" value="RING/U-box"/>
    <property type="match status" value="1"/>
</dbReference>
<dbReference type="SMART" id="SM00185">
    <property type="entry name" value="ARM"/>
    <property type="match status" value="3"/>
</dbReference>
<dbReference type="RefSeq" id="XP_018807594.1">
    <property type="nucleotide sequence ID" value="XM_018952049.2"/>
</dbReference>
<dbReference type="GO" id="GO:0061630">
    <property type="term" value="F:ubiquitin protein ligase activity"/>
    <property type="evidence" value="ECO:0007669"/>
    <property type="project" value="UniProtKB-EC"/>
</dbReference>
<dbReference type="GO" id="GO:0005737">
    <property type="term" value="C:cytoplasm"/>
    <property type="evidence" value="ECO:0000318"/>
    <property type="project" value="GO_Central"/>
</dbReference>
<dbReference type="PANTHER" id="PTHR23315">
    <property type="entry name" value="U BOX DOMAIN-CONTAINING"/>
    <property type="match status" value="1"/>
</dbReference>
<dbReference type="GO" id="GO:0005634">
    <property type="term" value="C:nucleus"/>
    <property type="evidence" value="ECO:0000318"/>
    <property type="project" value="GO_Central"/>
</dbReference>
<dbReference type="Gene3D" id="1.25.10.10">
    <property type="entry name" value="Leucine-rich Repeat Variant"/>
    <property type="match status" value="1"/>
</dbReference>
<dbReference type="Pfam" id="PF25368">
    <property type="entry name" value="PUB10_N"/>
    <property type="match status" value="1"/>
</dbReference>
<gene>
    <name evidence="8" type="primary">LOC108980979</name>
</gene>
<dbReference type="InterPro" id="IPR000225">
    <property type="entry name" value="Armadillo"/>
</dbReference>
<dbReference type="PROSITE" id="PS50176">
    <property type="entry name" value="ARM_REPEAT"/>
    <property type="match status" value="2"/>
</dbReference>
<comment type="catalytic activity">
    <reaction evidence="1">
        <text>S-ubiquitinyl-[E2 ubiquitin-conjugating enzyme]-L-cysteine + [acceptor protein]-L-lysine = [E2 ubiquitin-conjugating enzyme]-L-cysteine + N(6)-ubiquitinyl-[acceptor protein]-L-lysine.</text>
        <dbReference type="EC" id="2.3.2.27"/>
    </reaction>
</comment>
<dbReference type="SMART" id="SM00504">
    <property type="entry name" value="Ubox"/>
    <property type="match status" value="1"/>
</dbReference>
<sequence length="694" mass="76318">MIHISNGSDRRILTSPAVHPCQAIAPATLLNSLIELAHTISDYRCRFFASNKQNVRHSIRQMGVLLVFLEEARNAHPALPDSVVLGFSELHLNFQKLQYLLEDCTREGARLCILMKSESVANQFRVLTRAISVALDVLPLDAIEVSVEVKEHVELVIRQARKSRFEVEPDDKAALSFVFSVLSLFEDGIVPDRSDLNRVVTYLGIRNWSECHKEVKFLESEIALESMKEEKREVGFLNSLMGFMCYCRCVLFDVVDSHPSDSRTGRSRSEVMLPNCLNPDDFRCPISLEFMVDPVTVSTGHTYDRSSILKWFRAGNKTCPKTGQKLPNTELVPNLALLKLIQQYCFENGIPIAESGRRTRDSGRAVSVSAGSLAAEGAIKMVATFLASRLETGTGEEEMDRNKAAYEVRVLSKTSAYNRSCLVEAGAIPHLLMLLSSSKRSSTQENSMAALLNLSKHPKSKAIIVENGGLEVVVGILNKGLNLQSRQHAAGTLFYLASIEEYRELIGETPEAIPGLITLIKDGTDRGKKNALVAIFGLLMDPENHSRVLVAEAIPVLVNLLESSSDREDLVVDSLAILETLAVKPEGTIAILYLRSALQSILEVLNSSSTSRASKENSVSLLLALCINGGADVVALLVKSPGLMGSLYSLLSEGTSRASKKASTLIRVIHTFFDRRPSGSTSPILPQEQFVHAW</sequence>
<dbReference type="InterPro" id="IPR016024">
    <property type="entry name" value="ARM-type_fold"/>
</dbReference>
<dbReference type="AlphaFoldDB" id="A0A2I4DKB4"/>
<dbReference type="Pfam" id="PF25598">
    <property type="entry name" value="ARM_PUB"/>
    <property type="match status" value="1"/>
</dbReference>
<dbReference type="Gramene" id="Jr13_17730_p1">
    <property type="protein sequence ID" value="cds.Jr13_17730_p1"/>
    <property type="gene ID" value="Jr13_17730"/>
</dbReference>
<dbReference type="Pfam" id="PF04564">
    <property type="entry name" value="U-box"/>
    <property type="match status" value="1"/>
</dbReference>
<dbReference type="SUPFAM" id="SSF48371">
    <property type="entry name" value="ARM repeat"/>
    <property type="match status" value="1"/>
</dbReference>
<accession>A0A2I4DKB4</accession>
<dbReference type="FunFam" id="3.30.40.10:FF:000442">
    <property type="entry name" value="RING-type E3 ubiquitin transferase"/>
    <property type="match status" value="1"/>
</dbReference>
<reference evidence="8" key="1">
    <citation type="submission" date="2025-08" db="UniProtKB">
        <authorList>
            <consortium name="RefSeq"/>
        </authorList>
    </citation>
    <scope>IDENTIFICATION</scope>
    <source>
        <tissue evidence="8">Leaves</tissue>
    </source>
</reference>
<proteinExistence type="predicted"/>
<dbReference type="InterPro" id="IPR057623">
    <property type="entry name" value="PUB12-19-like_N"/>
</dbReference>
<name>A0A2I4DKB4_JUGRE</name>
<protein>
    <recommendedName>
        <fullName evidence="3">RING-type E3 ubiquitin transferase</fullName>
        <ecNumber evidence="3">2.3.2.27</ecNumber>
    </recommendedName>
</protein>
<keyword evidence="6" id="KW-0833">Ubl conjugation pathway</keyword>
<dbReference type="UniPathway" id="UPA00143"/>
<dbReference type="EC" id="2.3.2.27" evidence="3"/>
<evidence type="ECO:0000256" key="2">
    <source>
        <dbReference type="ARBA" id="ARBA00004906"/>
    </source>
</evidence>
<dbReference type="InterPro" id="IPR003613">
    <property type="entry name" value="Ubox_domain"/>
</dbReference>